<dbReference type="GO" id="GO:0000287">
    <property type="term" value="F:magnesium ion binding"/>
    <property type="evidence" value="ECO:0007669"/>
    <property type="project" value="InterPro"/>
</dbReference>
<dbReference type="SUPFAM" id="SSF50800">
    <property type="entry name" value="PK beta-barrel domain-like"/>
    <property type="match status" value="1"/>
</dbReference>
<feature type="domain" description="Pyruvate kinase barrel" evidence="14">
    <location>
        <begin position="1"/>
        <end position="292"/>
    </location>
</feature>
<organism evidence="16 17">
    <name type="scientific">Geodia barretti</name>
    <name type="common">Barrett's horny sponge</name>
    <dbReference type="NCBI Taxonomy" id="519541"/>
    <lineage>
        <taxon>Eukaryota</taxon>
        <taxon>Metazoa</taxon>
        <taxon>Porifera</taxon>
        <taxon>Demospongiae</taxon>
        <taxon>Heteroscleromorpha</taxon>
        <taxon>Tetractinellida</taxon>
        <taxon>Astrophorina</taxon>
        <taxon>Geodiidae</taxon>
        <taxon>Geodia</taxon>
    </lineage>
</organism>
<dbReference type="InterPro" id="IPR015813">
    <property type="entry name" value="Pyrv/PenolPyrv_kinase-like_dom"/>
</dbReference>
<dbReference type="Gene3D" id="3.20.20.60">
    <property type="entry name" value="Phosphoenolpyruvate-binding domains"/>
    <property type="match status" value="1"/>
</dbReference>
<evidence type="ECO:0000256" key="2">
    <source>
        <dbReference type="ARBA" id="ARBA00004997"/>
    </source>
</evidence>
<dbReference type="GO" id="GO:0016301">
    <property type="term" value="F:kinase activity"/>
    <property type="evidence" value="ECO:0007669"/>
    <property type="project" value="UniProtKB-KW"/>
</dbReference>
<evidence type="ECO:0000259" key="15">
    <source>
        <dbReference type="Pfam" id="PF02887"/>
    </source>
</evidence>
<dbReference type="InterPro" id="IPR015806">
    <property type="entry name" value="Pyrv_Knase_insert_dom_sf"/>
</dbReference>
<dbReference type="EMBL" id="CASHTH010003158">
    <property type="protein sequence ID" value="CAI8041038.1"/>
    <property type="molecule type" value="Genomic_DNA"/>
</dbReference>
<evidence type="ECO:0000256" key="8">
    <source>
        <dbReference type="ARBA" id="ARBA00022777"/>
    </source>
</evidence>
<keyword evidence="5 13" id="KW-0808">Transferase</keyword>
<dbReference type="InterPro" id="IPR015793">
    <property type="entry name" value="Pyrv_Knase_brl"/>
</dbReference>
<dbReference type="GO" id="GO:0030955">
    <property type="term" value="F:potassium ion binding"/>
    <property type="evidence" value="ECO:0007669"/>
    <property type="project" value="InterPro"/>
</dbReference>
<comment type="pathway">
    <text evidence="2 13">Carbohydrate degradation; glycolysis; pyruvate from D-glyceraldehyde 3-phosphate: step 5/5.</text>
</comment>
<dbReference type="InterPro" id="IPR011037">
    <property type="entry name" value="Pyrv_Knase-like_insert_dom_sf"/>
</dbReference>
<name>A0AA35T404_GEOBA</name>
<comment type="catalytic activity">
    <reaction evidence="13">
        <text>pyruvate + ATP = phosphoenolpyruvate + ADP + H(+)</text>
        <dbReference type="Rhea" id="RHEA:18157"/>
        <dbReference type="ChEBI" id="CHEBI:15361"/>
        <dbReference type="ChEBI" id="CHEBI:15378"/>
        <dbReference type="ChEBI" id="CHEBI:30616"/>
        <dbReference type="ChEBI" id="CHEBI:58702"/>
        <dbReference type="ChEBI" id="CHEBI:456216"/>
        <dbReference type="EC" id="2.7.1.40"/>
    </reaction>
</comment>
<evidence type="ECO:0000256" key="3">
    <source>
        <dbReference type="ARBA" id="ARBA00008663"/>
    </source>
</evidence>
<gene>
    <name evidence="16" type="ORF">GBAR_LOCUS22803</name>
</gene>
<dbReference type="InterPro" id="IPR040442">
    <property type="entry name" value="Pyrv_kinase-like_dom_sf"/>
</dbReference>
<evidence type="ECO:0000313" key="17">
    <source>
        <dbReference type="Proteomes" id="UP001174909"/>
    </source>
</evidence>
<dbReference type="Gene3D" id="3.40.1380.20">
    <property type="entry name" value="Pyruvate kinase, C-terminal domain"/>
    <property type="match status" value="1"/>
</dbReference>
<keyword evidence="12 16" id="KW-0670">Pyruvate</keyword>
<dbReference type="PROSITE" id="PS00110">
    <property type="entry name" value="PYRUVATE_KINASE"/>
    <property type="match status" value="1"/>
</dbReference>
<evidence type="ECO:0000256" key="10">
    <source>
        <dbReference type="ARBA" id="ARBA00022842"/>
    </source>
</evidence>
<dbReference type="Proteomes" id="UP001174909">
    <property type="component" value="Unassembled WGS sequence"/>
</dbReference>
<reference evidence="16" key="1">
    <citation type="submission" date="2023-03" db="EMBL/GenBank/DDBJ databases">
        <authorList>
            <person name="Steffen K."/>
            <person name="Cardenas P."/>
        </authorList>
    </citation>
    <scope>NUCLEOTIDE SEQUENCE</scope>
</reference>
<evidence type="ECO:0000313" key="16">
    <source>
        <dbReference type="EMBL" id="CAI8041038.1"/>
    </source>
</evidence>
<dbReference type="EC" id="2.7.1.40" evidence="4 13"/>
<dbReference type="NCBIfam" id="TIGR01064">
    <property type="entry name" value="pyruv_kin"/>
    <property type="match status" value="1"/>
</dbReference>
<evidence type="ECO:0000256" key="1">
    <source>
        <dbReference type="ARBA" id="ARBA00001958"/>
    </source>
</evidence>
<accession>A0AA35T404</accession>
<keyword evidence="8 13" id="KW-0418">Kinase</keyword>
<dbReference type="InterPro" id="IPR018209">
    <property type="entry name" value="Pyrv_Knase_AS"/>
</dbReference>
<dbReference type="Gene3D" id="2.40.33.10">
    <property type="entry name" value="PK beta-barrel domain-like"/>
    <property type="match status" value="1"/>
</dbReference>
<dbReference type="Pfam" id="PF00224">
    <property type="entry name" value="PK"/>
    <property type="match status" value="1"/>
</dbReference>
<feature type="domain" description="Pyruvate kinase C-terminal" evidence="15">
    <location>
        <begin position="303"/>
        <end position="416"/>
    </location>
</feature>
<keyword evidence="10 13" id="KW-0460">Magnesium</keyword>
<evidence type="ECO:0000256" key="6">
    <source>
        <dbReference type="ARBA" id="ARBA00022723"/>
    </source>
</evidence>
<dbReference type="SUPFAM" id="SSF52935">
    <property type="entry name" value="PK C-terminal domain-like"/>
    <property type="match status" value="1"/>
</dbReference>
<dbReference type="PRINTS" id="PR01050">
    <property type="entry name" value="PYRUVTKNASE"/>
</dbReference>
<protein>
    <recommendedName>
        <fullName evidence="4 13">Pyruvate kinase</fullName>
        <ecNumber evidence="4 13">2.7.1.40</ecNumber>
    </recommendedName>
</protein>
<dbReference type="Pfam" id="PF02887">
    <property type="entry name" value="PK_C"/>
    <property type="match status" value="1"/>
</dbReference>
<dbReference type="InterPro" id="IPR001697">
    <property type="entry name" value="Pyr_Knase"/>
</dbReference>
<evidence type="ECO:0000256" key="5">
    <source>
        <dbReference type="ARBA" id="ARBA00022679"/>
    </source>
</evidence>
<dbReference type="GO" id="GO:0004743">
    <property type="term" value="F:pyruvate kinase activity"/>
    <property type="evidence" value="ECO:0007669"/>
    <property type="project" value="UniProtKB-EC"/>
</dbReference>
<sequence>MDCARLNFSHGTLEEHGEVIRTLRELSAKRHRPVAILQDLGGIKLRLGEMEGSVLLPPGEMVTMVPDASSDKPNVLPFPQAGVLASLRPGHRVFVSDGTVSLEVVEVGDGSVKLRVINSSGRLSSFKGVNLPGIHIDQPVLTDADKEALRYGVDLGVDWVAVSFVRTADDIRYAKSYLDSIGSQALVMAKLERAEGIENIDSILQEVDGVMVARGDLGVEIPMEQVPIVQKSLVKKANEAAKVSIIATQMLRSMVDAPIPTRAEVSDITNAVLDGCDSILLSDETAVGPFPCGNHHTSRDRTQAIALAAGKLVQSLKAKPIVITSTGRAALEISRFRPENQVIVFSHDEAVLRRLCLGWGLSPVGVIPPEADVSKLVSKLINASLEAGMVEAEDVVTIVHGFLPGVSGTTNTIQVLDVKEFLSRSTATDDVEAVSR</sequence>
<dbReference type="GO" id="GO:0005524">
    <property type="term" value="F:ATP binding"/>
    <property type="evidence" value="ECO:0007669"/>
    <property type="project" value="UniProtKB-KW"/>
</dbReference>
<evidence type="ECO:0000256" key="9">
    <source>
        <dbReference type="ARBA" id="ARBA00022840"/>
    </source>
</evidence>
<keyword evidence="9" id="KW-0067">ATP-binding</keyword>
<evidence type="ECO:0000259" key="14">
    <source>
        <dbReference type="Pfam" id="PF00224"/>
    </source>
</evidence>
<keyword evidence="17" id="KW-1185">Reference proteome</keyword>
<evidence type="ECO:0000256" key="11">
    <source>
        <dbReference type="ARBA" id="ARBA00023152"/>
    </source>
</evidence>
<evidence type="ECO:0000256" key="13">
    <source>
        <dbReference type="RuleBase" id="RU000504"/>
    </source>
</evidence>
<dbReference type="InterPro" id="IPR015795">
    <property type="entry name" value="Pyrv_Knase_C"/>
</dbReference>
<dbReference type="SUPFAM" id="SSF51621">
    <property type="entry name" value="Phosphoenolpyruvate/pyruvate domain"/>
    <property type="match status" value="1"/>
</dbReference>
<evidence type="ECO:0000256" key="4">
    <source>
        <dbReference type="ARBA" id="ARBA00012142"/>
    </source>
</evidence>
<evidence type="ECO:0000256" key="12">
    <source>
        <dbReference type="ARBA" id="ARBA00023317"/>
    </source>
</evidence>
<comment type="similarity">
    <text evidence="3 13">Belongs to the pyruvate kinase family.</text>
</comment>
<keyword evidence="7" id="KW-0547">Nucleotide-binding</keyword>
<proteinExistence type="inferred from homology"/>
<evidence type="ECO:0000256" key="7">
    <source>
        <dbReference type="ARBA" id="ARBA00022741"/>
    </source>
</evidence>
<comment type="cofactor">
    <cofactor evidence="1">
        <name>K(+)</name>
        <dbReference type="ChEBI" id="CHEBI:29103"/>
    </cofactor>
</comment>
<dbReference type="AlphaFoldDB" id="A0AA35T404"/>
<keyword evidence="6" id="KW-0479">Metal-binding</keyword>
<comment type="caution">
    <text evidence="16">The sequence shown here is derived from an EMBL/GenBank/DDBJ whole genome shotgun (WGS) entry which is preliminary data.</text>
</comment>
<dbReference type="InterPro" id="IPR036918">
    <property type="entry name" value="Pyrv_Knase_C_sf"/>
</dbReference>
<keyword evidence="11 13" id="KW-0324">Glycolysis</keyword>
<dbReference type="PANTHER" id="PTHR11817">
    <property type="entry name" value="PYRUVATE KINASE"/>
    <property type="match status" value="1"/>
</dbReference>